<evidence type="ECO:0000313" key="3">
    <source>
        <dbReference type="Proteomes" id="UP000187172"/>
    </source>
</evidence>
<dbReference type="GO" id="GO:0004029">
    <property type="term" value="F:aldehyde dehydrogenase (NAD+) activity"/>
    <property type="evidence" value="ECO:0007669"/>
    <property type="project" value="TreeGrafter"/>
</dbReference>
<dbReference type="InterPro" id="IPR036291">
    <property type="entry name" value="NAD(P)-bd_dom_sf"/>
</dbReference>
<proteinExistence type="predicted"/>
<dbReference type="AlphaFoldDB" id="A0A1R1F091"/>
<dbReference type="GO" id="GO:0005737">
    <property type="term" value="C:cytoplasm"/>
    <property type="evidence" value="ECO:0007669"/>
    <property type="project" value="TreeGrafter"/>
</dbReference>
<keyword evidence="3" id="KW-1185">Reference proteome</keyword>
<comment type="caution">
    <text evidence="2">The sequence shown here is derived from an EMBL/GenBank/DDBJ whole genome shotgun (WGS) entry which is preliminary data.</text>
</comment>
<evidence type="ECO:0000313" key="2">
    <source>
        <dbReference type="EMBL" id="OMF57495.1"/>
    </source>
</evidence>
<dbReference type="STRING" id="297318.BK138_02535"/>
<dbReference type="EMBL" id="MRTP01000001">
    <property type="protein sequence ID" value="OMF57495.1"/>
    <property type="molecule type" value="Genomic_DNA"/>
</dbReference>
<dbReference type="Gene3D" id="3.40.50.720">
    <property type="entry name" value="NAD(P)-binding Rossmann-like Domain"/>
    <property type="match status" value="1"/>
</dbReference>
<sequence>MNILIAGASGAVGRMLVPRLVQAGHTVTGTTHRPENIQVIESLGAKALVADAFDRDATFAAVREASPEVVIHQLTSLGSRVFAENSRIRVEGTRHLVDAAREAGVKRIIVQSIAWAYQPGNGPATENVPLDVESADPSRKRSVDAVAALEETAAEIPEHVILRYGLFYGPGTWYTSGGYMAEEMREGRMSANEGVSSFVHVEDAAHAAFQALDWPSGAYNIVDDEPARGSDWLPIFAESVGVSLLHTTVCEGQPWERGAANAKARGLGWKPLYPSWRTGFGGNH</sequence>
<dbReference type="SUPFAM" id="SSF51735">
    <property type="entry name" value="NAD(P)-binding Rossmann-fold domains"/>
    <property type="match status" value="1"/>
</dbReference>
<gene>
    <name evidence="2" type="ORF">BK138_02535</name>
</gene>
<name>A0A1R1F091_9BACL</name>
<feature type="domain" description="NAD-dependent epimerase/dehydratase" evidence="1">
    <location>
        <begin position="3"/>
        <end position="221"/>
    </location>
</feature>
<accession>A0A1R1F091</accession>
<dbReference type="Proteomes" id="UP000187172">
    <property type="component" value="Unassembled WGS sequence"/>
</dbReference>
<dbReference type="Pfam" id="PF01370">
    <property type="entry name" value="Epimerase"/>
    <property type="match status" value="1"/>
</dbReference>
<dbReference type="RefSeq" id="WP_076165367.1">
    <property type="nucleotide sequence ID" value="NZ_MRTP01000001.1"/>
</dbReference>
<reference evidence="2 3" key="1">
    <citation type="submission" date="2016-11" db="EMBL/GenBank/DDBJ databases">
        <title>Paenibacillus species isolates.</title>
        <authorList>
            <person name="Beno S.M."/>
        </authorList>
    </citation>
    <scope>NUCLEOTIDE SEQUENCE [LARGE SCALE GENOMIC DNA]</scope>
    <source>
        <strain evidence="2 3">FSL R5-0378</strain>
    </source>
</reference>
<dbReference type="InterPro" id="IPR001509">
    <property type="entry name" value="Epimerase_deHydtase"/>
</dbReference>
<evidence type="ECO:0000259" key="1">
    <source>
        <dbReference type="Pfam" id="PF01370"/>
    </source>
</evidence>
<dbReference type="PANTHER" id="PTHR48079">
    <property type="entry name" value="PROTEIN YEEZ"/>
    <property type="match status" value="1"/>
</dbReference>
<dbReference type="PANTHER" id="PTHR48079:SF6">
    <property type="entry name" value="NAD(P)-BINDING DOMAIN-CONTAINING PROTEIN-RELATED"/>
    <property type="match status" value="1"/>
</dbReference>
<dbReference type="InterPro" id="IPR051783">
    <property type="entry name" value="NAD(P)-dependent_oxidoreduct"/>
</dbReference>
<organism evidence="2 3">
    <name type="scientific">Paenibacillus rhizosphaerae</name>
    <dbReference type="NCBI Taxonomy" id="297318"/>
    <lineage>
        <taxon>Bacteria</taxon>
        <taxon>Bacillati</taxon>
        <taxon>Bacillota</taxon>
        <taxon>Bacilli</taxon>
        <taxon>Bacillales</taxon>
        <taxon>Paenibacillaceae</taxon>
        <taxon>Paenibacillus</taxon>
    </lineage>
</organism>
<protein>
    <submittedName>
        <fullName evidence="2">dTDP-glucose 4,6-dehydratase</fullName>
    </submittedName>
</protein>